<dbReference type="Pfam" id="PF03659">
    <property type="entry name" value="Glyco_hydro_71"/>
    <property type="match status" value="1"/>
</dbReference>
<dbReference type="GO" id="GO:0051118">
    <property type="term" value="F:glucan endo-1,3-alpha-glucosidase activity"/>
    <property type="evidence" value="ECO:0007669"/>
    <property type="project" value="InterPro"/>
</dbReference>
<reference evidence="1 2" key="1">
    <citation type="submission" date="2016-12" db="EMBL/GenBank/DDBJ databases">
        <title>The genomes of Aspergillus section Nigri reveals drivers in fungal speciation.</title>
        <authorList>
            <consortium name="DOE Joint Genome Institute"/>
            <person name="Vesth T.C."/>
            <person name="Nybo J."/>
            <person name="Theobald S."/>
            <person name="Brandl J."/>
            <person name="Frisvad J.C."/>
            <person name="Nielsen K.F."/>
            <person name="Lyhne E.K."/>
            <person name="Kogle M.E."/>
            <person name="Kuo A."/>
            <person name="Riley R."/>
            <person name="Clum A."/>
            <person name="Nolan M."/>
            <person name="Lipzen A."/>
            <person name="Salamov A."/>
            <person name="Henrissat B."/>
            <person name="Wiebenga A."/>
            <person name="De Vries R.P."/>
            <person name="Grigoriev I.V."/>
            <person name="Mortensen U.H."/>
            <person name="Andersen M.R."/>
            <person name="Baker S.E."/>
        </authorList>
    </citation>
    <scope>NUCLEOTIDE SEQUENCE [LARGE SCALE GENOMIC DNA]</scope>
    <source>
        <strain evidence="1 2">JOP 1030-1</strain>
    </source>
</reference>
<dbReference type="RefSeq" id="XP_025428383.1">
    <property type="nucleotide sequence ID" value="XM_025573665.1"/>
</dbReference>
<gene>
    <name evidence="1" type="ORF">BP01DRAFT_346946</name>
</gene>
<accession>A0A318Z512</accession>
<dbReference type="Gene3D" id="3.20.20.80">
    <property type="entry name" value="Glycosidases"/>
    <property type="match status" value="1"/>
</dbReference>
<evidence type="ECO:0000313" key="2">
    <source>
        <dbReference type="Proteomes" id="UP000248349"/>
    </source>
</evidence>
<keyword evidence="2" id="KW-1185">Reference proteome</keyword>
<proteinExistence type="predicted"/>
<protein>
    <recommendedName>
        <fullName evidence="3">Glycoside hydrolase</fullName>
    </recommendedName>
</protein>
<dbReference type="CDD" id="cd11577">
    <property type="entry name" value="GH71"/>
    <property type="match status" value="1"/>
</dbReference>
<dbReference type="EMBL" id="KZ821252">
    <property type="protein sequence ID" value="PYH42401.1"/>
    <property type="molecule type" value="Genomic_DNA"/>
</dbReference>
<organism evidence="1 2">
    <name type="scientific">Aspergillus saccharolyticus JOP 1030-1</name>
    <dbReference type="NCBI Taxonomy" id="1450539"/>
    <lineage>
        <taxon>Eukaryota</taxon>
        <taxon>Fungi</taxon>
        <taxon>Dikarya</taxon>
        <taxon>Ascomycota</taxon>
        <taxon>Pezizomycotina</taxon>
        <taxon>Eurotiomycetes</taxon>
        <taxon>Eurotiomycetidae</taxon>
        <taxon>Eurotiales</taxon>
        <taxon>Aspergillaceae</taxon>
        <taxon>Aspergillus</taxon>
        <taxon>Aspergillus subgen. Circumdati</taxon>
    </lineage>
</organism>
<sequence length="642" mass="70081">MLALPPVVQAAAERAVFAHYMVGTTDTAHAEQDIEDAIAMGIDGFALNVQCPKDSFATSLVNDMAKYLQTAKPDFSIFISMDVYASGSPSCGATPIDYVSMVQNAMSSGYYTQVDGKMLVSTYSSGGGTWETWNEFKNLVAVAGDGDPGYEVYWVPDLDDTDGYWESDGGWWYYWGNLTDGVFSWESAWPALGQQASAQTGGVGGLARDQVIIDAAEQEGVSYMIPLSLMQYKNSYATNVYRQGEENFIQRMHDILGVTSETLRFVEYITWNDSPEGHYIGNVWPEQNTDVAPNNYANTTIWPHTGFQPIIQSFATAFKAYQSASDMRPQNGNDAVGAIWYHTLAFDDTCPFEGIGEYTFWDKPAGYDTFSLTTHWAIVLDDTVDGYAPSDLELIITTATDDQVVVSDLSAGLNFAQGPNVNGGSSVSMILAPKSGSTVLYTASGGKCPASSCLEGFYNLNYQVLPLVKGDTTTGCTYEETVLRYTPLNTTANVTIDCDYVKTSLSAVDAWKTSQAGLAMEFEITRHALSTSHALTTTLANIDTHFTNFTSIGTTDCADINDDSSCQLRDTCPSVNDYVPYFFAQRSFSIFQRCLREMSTDVFEEGFISALSINSLVQDVTAYLTPKSDEAEIVKIMGALAA</sequence>
<dbReference type="OrthoDB" id="3257981at2759"/>
<name>A0A318Z512_9EURO</name>
<dbReference type="AlphaFoldDB" id="A0A318Z512"/>
<dbReference type="GeneID" id="37074893"/>
<dbReference type="STRING" id="1450539.A0A318Z512"/>
<feature type="non-terminal residue" evidence="1">
    <location>
        <position position="642"/>
    </location>
</feature>
<dbReference type="InterPro" id="IPR005197">
    <property type="entry name" value="Glyco_hydro_71"/>
</dbReference>
<evidence type="ECO:0000313" key="1">
    <source>
        <dbReference type="EMBL" id="PYH42401.1"/>
    </source>
</evidence>
<dbReference type="Proteomes" id="UP000248349">
    <property type="component" value="Unassembled WGS sequence"/>
</dbReference>
<evidence type="ECO:0008006" key="3">
    <source>
        <dbReference type="Google" id="ProtNLM"/>
    </source>
</evidence>